<gene>
    <name evidence="1" type="ORF">WG66_19500</name>
</gene>
<dbReference type="GO" id="GO:0016787">
    <property type="term" value="F:hydrolase activity"/>
    <property type="evidence" value="ECO:0007669"/>
    <property type="project" value="UniProtKB-KW"/>
</dbReference>
<dbReference type="Proteomes" id="UP000054988">
    <property type="component" value="Unassembled WGS sequence"/>
</dbReference>
<proteinExistence type="predicted"/>
<evidence type="ECO:0000313" key="1">
    <source>
        <dbReference type="EMBL" id="KTB27923.1"/>
    </source>
</evidence>
<evidence type="ECO:0000313" key="2">
    <source>
        <dbReference type="Proteomes" id="UP000054988"/>
    </source>
</evidence>
<name>A0A0W0EV25_MONRR</name>
<dbReference type="EMBL" id="LATX01002512">
    <property type="protein sequence ID" value="KTB27923.1"/>
    <property type="molecule type" value="Genomic_DNA"/>
</dbReference>
<keyword evidence="1" id="KW-0378">Hydrolase</keyword>
<protein>
    <submittedName>
        <fullName evidence="1">Putative alpha/beta-hydrolase</fullName>
    </submittedName>
</protein>
<sequence>MDPSPFDSKLVLVFIHGFPLTSYDLRCQPTSNQKATTSSS</sequence>
<comment type="caution">
    <text evidence="1">The sequence shown here is derived from an EMBL/GenBank/DDBJ whole genome shotgun (WGS) entry which is preliminary data.</text>
</comment>
<accession>A0A0W0EV25</accession>
<dbReference type="AlphaFoldDB" id="A0A0W0EV25"/>
<organism evidence="1 2">
    <name type="scientific">Moniliophthora roreri</name>
    <name type="common">Frosty pod rot fungus</name>
    <name type="synonym">Monilia roreri</name>
    <dbReference type="NCBI Taxonomy" id="221103"/>
    <lineage>
        <taxon>Eukaryota</taxon>
        <taxon>Fungi</taxon>
        <taxon>Dikarya</taxon>
        <taxon>Basidiomycota</taxon>
        <taxon>Agaricomycotina</taxon>
        <taxon>Agaricomycetes</taxon>
        <taxon>Agaricomycetidae</taxon>
        <taxon>Agaricales</taxon>
        <taxon>Marasmiineae</taxon>
        <taxon>Marasmiaceae</taxon>
        <taxon>Moniliophthora</taxon>
    </lineage>
</organism>
<reference evidence="1 2" key="1">
    <citation type="submission" date="2015-12" db="EMBL/GenBank/DDBJ databases">
        <title>Draft genome sequence of Moniliophthora roreri, the causal agent of frosty pod rot of cacao.</title>
        <authorList>
            <person name="Aime M.C."/>
            <person name="Diaz-Valderrama J.R."/>
            <person name="Kijpornyongpan T."/>
            <person name="Phillips-Mora W."/>
        </authorList>
    </citation>
    <scope>NUCLEOTIDE SEQUENCE [LARGE SCALE GENOMIC DNA]</scope>
    <source>
        <strain evidence="1 2">MCA 2952</strain>
    </source>
</reference>